<dbReference type="Proteomes" id="UP000887575">
    <property type="component" value="Unassembled WGS sequence"/>
</dbReference>
<reference evidence="2" key="1">
    <citation type="submission" date="2024-02" db="UniProtKB">
        <authorList>
            <consortium name="WormBaseParasite"/>
        </authorList>
    </citation>
    <scope>IDENTIFICATION</scope>
</reference>
<dbReference type="WBParaSite" id="MBELARI_LOCUS16613">
    <property type="protein sequence ID" value="MBELARI_LOCUS16613"/>
    <property type="gene ID" value="MBELARI_LOCUS16613"/>
</dbReference>
<protein>
    <submittedName>
        <fullName evidence="2">Uncharacterized protein</fullName>
    </submittedName>
</protein>
<organism evidence="1 2">
    <name type="scientific">Mesorhabditis belari</name>
    <dbReference type="NCBI Taxonomy" id="2138241"/>
    <lineage>
        <taxon>Eukaryota</taxon>
        <taxon>Metazoa</taxon>
        <taxon>Ecdysozoa</taxon>
        <taxon>Nematoda</taxon>
        <taxon>Chromadorea</taxon>
        <taxon>Rhabditida</taxon>
        <taxon>Rhabditina</taxon>
        <taxon>Rhabditomorpha</taxon>
        <taxon>Rhabditoidea</taxon>
        <taxon>Rhabditidae</taxon>
        <taxon>Mesorhabditinae</taxon>
        <taxon>Mesorhabditis</taxon>
    </lineage>
</organism>
<sequence>MKTIFDEFVNDETREFIGIKSGNLTYAEDSPDFEGLHSAYFSLVNTPGIDMEEIPYKELGFTRRKLFYYAYASLRCTDSQDLNRIGGDHSPSFVRNITIQSFEGATFYIDYSQNGCNAPLTNPDNPCADRLPFTVNGEQLSPMFNDTIKDGPLTYFWAQNMNTESDGCRLFELTCPADAVHLYYAGTYSENEASDPLFRDKKSEPIYSRASATTVYSDSKFGCTFCLEFETRDVVEQLNAFSLWTPFWYPWIFDKADQLWTASKKHKQEFYGTFDTPENRLTTFRVEYLDGGRLEANGFIYDNDESDPCTDAQYYIELYKDALKKDKKVNPVASLRRNRLTITMTIENGWRDGKR</sequence>
<proteinExistence type="predicted"/>
<keyword evidence="1" id="KW-1185">Reference proteome</keyword>
<accession>A0AAF3ERF8</accession>
<evidence type="ECO:0000313" key="2">
    <source>
        <dbReference type="WBParaSite" id="MBELARI_LOCUS16613"/>
    </source>
</evidence>
<evidence type="ECO:0000313" key="1">
    <source>
        <dbReference type="Proteomes" id="UP000887575"/>
    </source>
</evidence>
<name>A0AAF3ERF8_9BILA</name>
<dbReference type="AlphaFoldDB" id="A0AAF3ERF8"/>